<reference evidence="1 2" key="1">
    <citation type="journal article" date="2024" name="bioRxiv">
        <title>A reference genome for Trichogramma kaykai: A tiny desert-dwelling parasitoid wasp with competing sex-ratio distorters.</title>
        <authorList>
            <person name="Culotta J."/>
            <person name="Lindsey A.R."/>
        </authorList>
    </citation>
    <scope>NUCLEOTIDE SEQUENCE [LARGE SCALE GENOMIC DNA]</scope>
    <source>
        <strain evidence="1 2">KSX58</strain>
    </source>
</reference>
<sequence length="167" mass="19451">MDKFDALQSEVMSRYTITKDPCAKNYLFKVDISLANFRGEYEDRLQEVNRISTTRALRLGENITEKQTLDVPVLFTDDWPVLRLFMYGIYVYFNREVLTELFNFVPGLKFAISNINHSNSKTTCRINCENLFTSCQLQCAAICRKIPWSHQTRLAMSRKALLKSSRT</sequence>
<protein>
    <submittedName>
        <fullName evidence="1">Uncharacterized protein</fullName>
    </submittedName>
</protein>
<evidence type="ECO:0000313" key="2">
    <source>
        <dbReference type="Proteomes" id="UP001627154"/>
    </source>
</evidence>
<gene>
    <name evidence="1" type="ORF">TKK_005864</name>
</gene>
<evidence type="ECO:0000313" key="1">
    <source>
        <dbReference type="EMBL" id="KAL3400707.1"/>
    </source>
</evidence>
<organism evidence="1 2">
    <name type="scientific">Trichogramma kaykai</name>
    <dbReference type="NCBI Taxonomy" id="54128"/>
    <lineage>
        <taxon>Eukaryota</taxon>
        <taxon>Metazoa</taxon>
        <taxon>Ecdysozoa</taxon>
        <taxon>Arthropoda</taxon>
        <taxon>Hexapoda</taxon>
        <taxon>Insecta</taxon>
        <taxon>Pterygota</taxon>
        <taxon>Neoptera</taxon>
        <taxon>Endopterygota</taxon>
        <taxon>Hymenoptera</taxon>
        <taxon>Apocrita</taxon>
        <taxon>Proctotrupomorpha</taxon>
        <taxon>Chalcidoidea</taxon>
        <taxon>Trichogrammatidae</taxon>
        <taxon>Trichogramma</taxon>
    </lineage>
</organism>
<proteinExistence type="predicted"/>
<keyword evidence="2" id="KW-1185">Reference proteome</keyword>
<name>A0ABD2X7A4_9HYME</name>
<dbReference type="Proteomes" id="UP001627154">
    <property type="component" value="Unassembled WGS sequence"/>
</dbReference>
<accession>A0ABD2X7A4</accession>
<dbReference type="AlphaFoldDB" id="A0ABD2X7A4"/>
<dbReference type="EMBL" id="JBJJXI010000050">
    <property type="protein sequence ID" value="KAL3400707.1"/>
    <property type="molecule type" value="Genomic_DNA"/>
</dbReference>
<comment type="caution">
    <text evidence="1">The sequence shown here is derived from an EMBL/GenBank/DDBJ whole genome shotgun (WGS) entry which is preliminary data.</text>
</comment>